<feature type="non-terminal residue" evidence="1">
    <location>
        <position position="1"/>
    </location>
</feature>
<dbReference type="AlphaFoldDB" id="W1X8K6"/>
<organism evidence="1">
    <name type="scientific">human gut metagenome</name>
    <dbReference type="NCBI Taxonomy" id="408170"/>
    <lineage>
        <taxon>unclassified sequences</taxon>
        <taxon>metagenomes</taxon>
        <taxon>organismal metagenomes</taxon>
    </lineage>
</organism>
<accession>W1X8K6</accession>
<reference evidence="1" key="1">
    <citation type="submission" date="2013-12" db="EMBL/GenBank/DDBJ databases">
        <title>A Varibaculum cambriense genome reconstructed from a premature infant gut community with otherwise low bacterial novelty that shifts toward anaerobic metabolism during the third week of life.</title>
        <authorList>
            <person name="Brown C.T."/>
            <person name="Sharon I."/>
            <person name="Thomas B.C."/>
            <person name="Castelle C.J."/>
            <person name="Morowitz M.J."/>
            <person name="Banfield J.F."/>
        </authorList>
    </citation>
    <scope>NUCLEOTIDE SEQUENCE</scope>
</reference>
<comment type="caution">
    <text evidence="1">The sequence shown here is derived from an EMBL/GenBank/DDBJ whole genome shotgun (WGS) entry which is preliminary data.</text>
</comment>
<dbReference type="EMBL" id="AZMM01017665">
    <property type="protein sequence ID" value="ETJ25770.1"/>
    <property type="molecule type" value="Genomic_DNA"/>
</dbReference>
<protein>
    <submittedName>
        <fullName evidence="1">Uncharacterized protein</fullName>
    </submittedName>
</protein>
<gene>
    <name evidence="1" type="ORF">Q604_UNBC17665G0002</name>
</gene>
<proteinExistence type="predicted"/>
<evidence type="ECO:0000313" key="1">
    <source>
        <dbReference type="EMBL" id="ETJ25770.1"/>
    </source>
</evidence>
<name>W1X8K6_9ZZZZ</name>
<sequence>YVGKNNLQNDYLSLKFANKNYLWLHF</sequence>